<evidence type="ECO:0000313" key="5">
    <source>
        <dbReference type="EMBL" id="PSJ37413.1"/>
    </source>
</evidence>
<evidence type="ECO:0000256" key="2">
    <source>
        <dbReference type="ARBA" id="ARBA00022679"/>
    </source>
</evidence>
<comment type="caution">
    <text evidence="5">The sequence shown here is derived from an EMBL/GenBank/DDBJ whole genome shotgun (WGS) entry which is preliminary data.</text>
</comment>
<sequence>MDSDCSEGWDGIAEHFMTARSEVGVTIIRSWARDRLPTNAAVLDIGCGSGLPVARALVENGFTVFGVDASPRMIDAFRRHLPASESACEAAQDSPFFHRTFDAAVAIGLLFLLCADDQRRLIPRVADALRPNGRFLYTAPREACAWRDVLTGRMSVSLGAQEYGRILAASGLRLVGRYVDEGGNIHHDAVKPVLAP</sequence>
<evidence type="ECO:0000256" key="3">
    <source>
        <dbReference type="ARBA" id="ARBA00022691"/>
    </source>
</evidence>
<dbReference type="PANTHER" id="PTHR43464">
    <property type="entry name" value="METHYLTRANSFERASE"/>
    <property type="match status" value="1"/>
</dbReference>
<dbReference type="Pfam" id="PF13649">
    <property type="entry name" value="Methyltransf_25"/>
    <property type="match status" value="1"/>
</dbReference>
<evidence type="ECO:0000313" key="6">
    <source>
        <dbReference type="Proteomes" id="UP000241167"/>
    </source>
</evidence>
<name>A0A2P7QHI6_9SPHN</name>
<dbReference type="GO" id="GO:0008168">
    <property type="term" value="F:methyltransferase activity"/>
    <property type="evidence" value="ECO:0007669"/>
    <property type="project" value="UniProtKB-KW"/>
</dbReference>
<evidence type="ECO:0000259" key="4">
    <source>
        <dbReference type="Pfam" id="PF13649"/>
    </source>
</evidence>
<dbReference type="InterPro" id="IPR029063">
    <property type="entry name" value="SAM-dependent_MTases_sf"/>
</dbReference>
<gene>
    <name evidence="5" type="ORF">C7I55_23165</name>
</gene>
<dbReference type="Gene3D" id="3.40.50.150">
    <property type="entry name" value="Vaccinia Virus protein VP39"/>
    <property type="match status" value="1"/>
</dbReference>
<dbReference type="AlphaFoldDB" id="A0A2P7QHI6"/>
<proteinExistence type="predicted"/>
<protein>
    <submittedName>
        <fullName evidence="5">SAM-dependent methyltransferase</fullName>
    </submittedName>
</protein>
<keyword evidence="6" id="KW-1185">Reference proteome</keyword>
<keyword evidence="1 5" id="KW-0489">Methyltransferase</keyword>
<accession>A0A2P7QHI6</accession>
<dbReference type="InterPro" id="IPR041698">
    <property type="entry name" value="Methyltransf_25"/>
</dbReference>
<dbReference type="Proteomes" id="UP000241167">
    <property type="component" value="Unassembled WGS sequence"/>
</dbReference>
<reference evidence="5 6" key="1">
    <citation type="submission" date="2018-03" db="EMBL/GenBank/DDBJ databases">
        <title>The draft genome of Sphingosinicella sp. GL-C-18.</title>
        <authorList>
            <person name="Liu L."/>
            <person name="Li L."/>
            <person name="Liang L."/>
            <person name="Zhang X."/>
            <person name="Wang T."/>
        </authorList>
    </citation>
    <scope>NUCLEOTIDE SEQUENCE [LARGE SCALE GENOMIC DNA]</scope>
    <source>
        <strain evidence="5 6">GL-C-18</strain>
    </source>
</reference>
<dbReference type="PANTHER" id="PTHR43464:SF19">
    <property type="entry name" value="UBIQUINONE BIOSYNTHESIS O-METHYLTRANSFERASE, MITOCHONDRIAL"/>
    <property type="match status" value="1"/>
</dbReference>
<feature type="domain" description="Methyltransferase" evidence="4">
    <location>
        <begin position="42"/>
        <end position="133"/>
    </location>
</feature>
<dbReference type="OrthoDB" id="9765084at2"/>
<evidence type="ECO:0000256" key="1">
    <source>
        <dbReference type="ARBA" id="ARBA00022603"/>
    </source>
</evidence>
<dbReference type="RefSeq" id="WP_106515404.1">
    <property type="nucleotide sequence ID" value="NZ_PXYI01000009.1"/>
</dbReference>
<dbReference type="GO" id="GO:0032259">
    <property type="term" value="P:methylation"/>
    <property type="evidence" value="ECO:0007669"/>
    <property type="project" value="UniProtKB-KW"/>
</dbReference>
<keyword evidence="2 5" id="KW-0808">Transferase</keyword>
<dbReference type="CDD" id="cd02440">
    <property type="entry name" value="AdoMet_MTases"/>
    <property type="match status" value="1"/>
</dbReference>
<organism evidence="5 6">
    <name type="scientific">Allosphingosinicella deserti</name>
    <dbReference type="NCBI Taxonomy" id="2116704"/>
    <lineage>
        <taxon>Bacteria</taxon>
        <taxon>Pseudomonadati</taxon>
        <taxon>Pseudomonadota</taxon>
        <taxon>Alphaproteobacteria</taxon>
        <taxon>Sphingomonadales</taxon>
        <taxon>Sphingomonadaceae</taxon>
        <taxon>Allosphingosinicella</taxon>
    </lineage>
</organism>
<keyword evidence="3" id="KW-0949">S-adenosyl-L-methionine</keyword>
<dbReference type="SUPFAM" id="SSF53335">
    <property type="entry name" value="S-adenosyl-L-methionine-dependent methyltransferases"/>
    <property type="match status" value="1"/>
</dbReference>
<dbReference type="EMBL" id="PXYI01000009">
    <property type="protein sequence ID" value="PSJ37413.1"/>
    <property type="molecule type" value="Genomic_DNA"/>
</dbReference>